<reference evidence="16" key="1">
    <citation type="journal article" date="2021" name="PeerJ">
        <title>Extensive microbial diversity within the chicken gut microbiome revealed by metagenomics and culture.</title>
        <authorList>
            <person name="Gilroy R."/>
            <person name="Ravi A."/>
            <person name="Getino M."/>
            <person name="Pursley I."/>
            <person name="Horton D.L."/>
            <person name="Alikhan N.F."/>
            <person name="Baker D."/>
            <person name="Gharbi K."/>
            <person name="Hall N."/>
            <person name="Watson M."/>
            <person name="Adriaenssens E.M."/>
            <person name="Foster-Nyarko E."/>
            <person name="Jarju S."/>
            <person name="Secka A."/>
            <person name="Antonio M."/>
            <person name="Oren A."/>
            <person name="Chaudhuri R.R."/>
            <person name="La Ragione R."/>
            <person name="Hildebrand F."/>
            <person name="Pallen M.J."/>
        </authorList>
    </citation>
    <scope>NUCLEOTIDE SEQUENCE</scope>
    <source>
        <strain evidence="16">ChiGjej6B6-1540</strain>
    </source>
</reference>
<keyword evidence="9 13" id="KW-0472">Membrane</keyword>
<dbReference type="Gene3D" id="6.10.250.1580">
    <property type="match status" value="1"/>
</dbReference>
<dbReference type="GO" id="GO:0045259">
    <property type="term" value="C:proton-transporting ATP synthase complex"/>
    <property type="evidence" value="ECO:0007669"/>
    <property type="project" value="UniProtKB-KW"/>
</dbReference>
<evidence type="ECO:0000256" key="1">
    <source>
        <dbReference type="ARBA" id="ARBA00005513"/>
    </source>
</evidence>
<dbReference type="GO" id="GO:0012505">
    <property type="term" value="C:endomembrane system"/>
    <property type="evidence" value="ECO:0007669"/>
    <property type="project" value="UniProtKB-SubCell"/>
</dbReference>
<dbReference type="AlphaFoldDB" id="A0A9D1RTC0"/>
<feature type="transmembrane region" description="Helical" evidence="13">
    <location>
        <begin position="6"/>
        <end position="23"/>
    </location>
</feature>
<protein>
    <recommendedName>
        <fullName evidence="13">ATP synthase subunit b</fullName>
    </recommendedName>
    <alternativeName>
        <fullName evidence="13">ATP synthase F(0) sector subunit b</fullName>
    </alternativeName>
    <alternativeName>
        <fullName evidence="13">ATPase subunit I</fullName>
    </alternativeName>
    <alternativeName>
        <fullName evidence="13">F-type ATPase subunit b</fullName>
        <shortName evidence="13">F-ATPase subunit b</shortName>
    </alternativeName>
</protein>
<evidence type="ECO:0000256" key="4">
    <source>
        <dbReference type="ARBA" id="ARBA00022547"/>
    </source>
</evidence>
<evidence type="ECO:0000313" key="17">
    <source>
        <dbReference type="Proteomes" id="UP000824192"/>
    </source>
</evidence>
<evidence type="ECO:0000256" key="11">
    <source>
        <dbReference type="ARBA" id="ARBA00025198"/>
    </source>
</evidence>
<reference evidence="16" key="2">
    <citation type="submission" date="2021-04" db="EMBL/GenBank/DDBJ databases">
        <authorList>
            <person name="Gilroy R."/>
        </authorList>
    </citation>
    <scope>NUCLEOTIDE SEQUENCE</scope>
    <source>
        <strain evidence="16">ChiGjej6B6-1540</strain>
    </source>
</reference>
<comment type="caution">
    <text evidence="16">The sequence shown here is derived from an EMBL/GenBank/DDBJ whole genome shotgun (WGS) entry which is preliminary data.</text>
</comment>
<dbReference type="CDD" id="cd06503">
    <property type="entry name" value="ATP-synt_Fo_b"/>
    <property type="match status" value="1"/>
</dbReference>
<evidence type="ECO:0000256" key="9">
    <source>
        <dbReference type="ARBA" id="ARBA00023136"/>
    </source>
</evidence>
<dbReference type="Proteomes" id="UP000824192">
    <property type="component" value="Unassembled WGS sequence"/>
</dbReference>
<dbReference type="InterPro" id="IPR005864">
    <property type="entry name" value="ATP_synth_F0_bsu_bac"/>
</dbReference>
<dbReference type="PANTHER" id="PTHR33445">
    <property type="entry name" value="ATP SYNTHASE SUBUNIT B', CHLOROPLASTIC"/>
    <property type="match status" value="1"/>
</dbReference>
<gene>
    <name evidence="13 16" type="primary">atpF</name>
    <name evidence="16" type="ORF">H9868_06120</name>
</gene>
<keyword evidence="8 13" id="KW-0406">Ion transport</keyword>
<dbReference type="GO" id="GO:0046961">
    <property type="term" value="F:proton-transporting ATPase activity, rotational mechanism"/>
    <property type="evidence" value="ECO:0007669"/>
    <property type="project" value="TreeGrafter"/>
</dbReference>
<evidence type="ECO:0000256" key="14">
    <source>
        <dbReference type="RuleBase" id="RU003848"/>
    </source>
</evidence>
<dbReference type="Pfam" id="PF00430">
    <property type="entry name" value="ATP-synt_B"/>
    <property type="match status" value="1"/>
</dbReference>
<evidence type="ECO:0000256" key="12">
    <source>
        <dbReference type="ARBA" id="ARBA00037847"/>
    </source>
</evidence>
<dbReference type="GO" id="GO:0005886">
    <property type="term" value="C:plasma membrane"/>
    <property type="evidence" value="ECO:0007669"/>
    <property type="project" value="UniProtKB-SubCell"/>
</dbReference>
<keyword evidence="5 13" id="KW-0812">Transmembrane</keyword>
<keyword evidence="4 13" id="KW-0138">CF(0)</keyword>
<dbReference type="PANTHER" id="PTHR33445:SF1">
    <property type="entry name" value="ATP SYNTHASE SUBUNIT B"/>
    <property type="match status" value="1"/>
</dbReference>
<keyword evidence="10 13" id="KW-0066">ATP synthesis</keyword>
<name>A0A9D1RTC0_9FIRM</name>
<evidence type="ECO:0000256" key="15">
    <source>
        <dbReference type="SAM" id="Coils"/>
    </source>
</evidence>
<comment type="subcellular location">
    <subcellularLocation>
        <location evidence="13">Cell membrane</location>
        <topology evidence="13">Single-pass membrane protein</topology>
    </subcellularLocation>
    <subcellularLocation>
        <location evidence="12">Endomembrane system</location>
        <topology evidence="12">Single-pass membrane protein</topology>
    </subcellularLocation>
</comment>
<evidence type="ECO:0000256" key="2">
    <source>
        <dbReference type="ARBA" id="ARBA00022448"/>
    </source>
</evidence>
<keyword evidence="6 13" id="KW-0375">Hydrogen ion transport</keyword>
<evidence type="ECO:0000256" key="7">
    <source>
        <dbReference type="ARBA" id="ARBA00022989"/>
    </source>
</evidence>
<dbReference type="InterPro" id="IPR028987">
    <property type="entry name" value="ATP_synth_B-like_membr_sf"/>
</dbReference>
<feature type="coiled-coil region" evidence="15">
    <location>
        <begin position="32"/>
        <end position="73"/>
    </location>
</feature>
<dbReference type="SUPFAM" id="SSF81573">
    <property type="entry name" value="F1F0 ATP synthase subunit B, membrane domain"/>
    <property type="match status" value="1"/>
</dbReference>
<sequence>MLEFHLSTIVFNIINLLVLFFFFRKFLFGRVNAVLEERAKLVQQELEQAETHNTQAQQLQSQYQEKLDSAHEEAGRIVAQAQAQGKKEYDALVAAAQEDVRKVHADAQSKLAAERENMLRGARQEVAQLALLAAAQVAGKRLDSDSDRALVEDFLKEAGEGA</sequence>
<comment type="function">
    <text evidence="11 13">F(1)F(0) ATP synthase produces ATP from ADP in the presence of a proton or sodium gradient. F-type ATPases consist of two structural domains, F(1) containing the extramembraneous catalytic core and F(0) containing the membrane proton channel, linked together by a central stalk and a peripheral stalk. During catalysis, ATP synthesis in the catalytic domain of F(1) is coupled via a rotary mechanism of the central stalk subunits to proton translocation.</text>
</comment>
<keyword evidence="2 13" id="KW-0813">Transport</keyword>
<dbReference type="HAMAP" id="MF_01398">
    <property type="entry name" value="ATP_synth_b_bprime"/>
    <property type="match status" value="1"/>
</dbReference>
<evidence type="ECO:0000256" key="5">
    <source>
        <dbReference type="ARBA" id="ARBA00022692"/>
    </source>
</evidence>
<dbReference type="InterPro" id="IPR002146">
    <property type="entry name" value="ATP_synth_b/b'su_bac/chlpt"/>
</dbReference>
<comment type="similarity">
    <text evidence="1 13 14">Belongs to the ATPase B chain family.</text>
</comment>
<evidence type="ECO:0000256" key="8">
    <source>
        <dbReference type="ARBA" id="ARBA00023065"/>
    </source>
</evidence>
<keyword evidence="3 13" id="KW-1003">Cell membrane</keyword>
<dbReference type="EMBL" id="DXGA01000126">
    <property type="protein sequence ID" value="HIW94101.1"/>
    <property type="molecule type" value="Genomic_DNA"/>
</dbReference>
<evidence type="ECO:0000256" key="10">
    <source>
        <dbReference type="ARBA" id="ARBA00023310"/>
    </source>
</evidence>
<evidence type="ECO:0000256" key="6">
    <source>
        <dbReference type="ARBA" id="ARBA00022781"/>
    </source>
</evidence>
<evidence type="ECO:0000256" key="3">
    <source>
        <dbReference type="ARBA" id="ARBA00022475"/>
    </source>
</evidence>
<dbReference type="NCBIfam" id="TIGR01144">
    <property type="entry name" value="ATP_synt_b"/>
    <property type="match status" value="1"/>
</dbReference>
<dbReference type="GO" id="GO:0046933">
    <property type="term" value="F:proton-transporting ATP synthase activity, rotational mechanism"/>
    <property type="evidence" value="ECO:0007669"/>
    <property type="project" value="UniProtKB-UniRule"/>
</dbReference>
<organism evidence="16 17">
    <name type="scientific">Candidatus Flavonifractor merdipullorum</name>
    <dbReference type="NCBI Taxonomy" id="2838590"/>
    <lineage>
        <taxon>Bacteria</taxon>
        <taxon>Bacillati</taxon>
        <taxon>Bacillota</taxon>
        <taxon>Clostridia</taxon>
        <taxon>Eubacteriales</taxon>
        <taxon>Oscillospiraceae</taxon>
        <taxon>Flavonifractor</taxon>
    </lineage>
</organism>
<comment type="function">
    <text evidence="13">Component of the F(0) channel, it forms part of the peripheral stalk, linking F(1) to F(0).</text>
</comment>
<proteinExistence type="inferred from homology"/>
<keyword evidence="15" id="KW-0175">Coiled coil</keyword>
<accession>A0A9D1RTC0</accession>
<evidence type="ECO:0000313" key="16">
    <source>
        <dbReference type="EMBL" id="HIW94101.1"/>
    </source>
</evidence>
<keyword evidence="7 13" id="KW-1133">Transmembrane helix</keyword>
<comment type="subunit">
    <text evidence="13">F-type ATPases have 2 components, F(1) - the catalytic core - and F(0) - the membrane proton channel. F(1) has five subunits: alpha(3), beta(3), gamma(1), delta(1), epsilon(1). F(0) has three main subunits: a(1), b(2) and c(10-14). The alpha and beta chains form an alternating ring which encloses part of the gamma chain. F(1) is attached to F(0) by a central stalk formed by the gamma and epsilon chains, while a peripheral stalk is formed by the delta and b chains.</text>
</comment>
<evidence type="ECO:0000256" key="13">
    <source>
        <dbReference type="HAMAP-Rule" id="MF_01398"/>
    </source>
</evidence>
<dbReference type="InterPro" id="IPR050059">
    <property type="entry name" value="ATP_synthase_B_chain"/>
</dbReference>